<evidence type="ECO:0000313" key="2">
    <source>
        <dbReference type="Proteomes" id="UP000184501"/>
    </source>
</evidence>
<proteinExistence type="predicted"/>
<keyword evidence="2" id="KW-1185">Reference proteome</keyword>
<dbReference type="AlphaFoldDB" id="A0A1M5B7Q3"/>
<dbReference type="OrthoDB" id="3296590at2"/>
<dbReference type="STRING" id="2017.SAMN05444320_103437"/>
<reference evidence="1 2" key="1">
    <citation type="submission" date="2016-11" db="EMBL/GenBank/DDBJ databases">
        <authorList>
            <person name="Jaros S."/>
            <person name="Januszkiewicz K."/>
            <person name="Wedrychowicz H."/>
        </authorList>
    </citation>
    <scope>NUCLEOTIDE SEQUENCE [LARGE SCALE GENOMIC DNA]</scope>
    <source>
        <strain evidence="1 2">DSM 44523</strain>
    </source>
</reference>
<dbReference type="EMBL" id="FQVN01000003">
    <property type="protein sequence ID" value="SHF38478.1"/>
    <property type="molecule type" value="Genomic_DNA"/>
</dbReference>
<name>A0A1M5B7Q3_STRHI</name>
<evidence type="ECO:0008006" key="3">
    <source>
        <dbReference type="Google" id="ProtNLM"/>
    </source>
</evidence>
<dbReference type="RefSeq" id="WP_073481889.1">
    <property type="nucleotide sequence ID" value="NZ_FQVN01000003.1"/>
</dbReference>
<sequence>MTGAGLAGRRRARKVAVPDVVRSHAAVERVDYQDAFAVPVDTSARDGAERWVRAVLDDAPAPLRAFLRFGWSLFGARLGPYPSPAHVMGWRIGENEPDHVRLEVEWTIGLRANLVLRALPTSVVLATFVQLDTRASRVLWPALIPLHQLILRYVLSRAARSDSSLAPHESGC</sequence>
<evidence type="ECO:0000313" key="1">
    <source>
        <dbReference type="EMBL" id="SHF38478.1"/>
    </source>
</evidence>
<accession>A0A1M5B7Q3</accession>
<protein>
    <recommendedName>
        <fullName evidence="3">DUF2867 domain-containing protein</fullName>
    </recommendedName>
</protein>
<dbReference type="Proteomes" id="UP000184501">
    <property type="component" value="Unassembled WGS sequence"/>
</dbReference>
<gene>
    <name evidence="1" type="ORF">SAMN05444320_103437</name>
</gene>
<organism evidence="1 2">
    <name type="scientific">Streptoalloteichus hindustanus</name>
    <dbReference type="NCBI Taxonomy" id="2017"/>
    <lineage>
        <taxon>Bacteria</taxon>
        <taxon>Bacillati</taxon>
        <taxon>Actinomycetota</taxon>
        <taxon>Actinomycetes</taxon>
        <taxon>Pseudonocardiales</taxon>
        <taxon>Pseudonocardiaceae</taxon>
        <taxon>Streptoalloteichus</taxon>
    </lineage>
</organism>